<dbReference type="EMBL" id="LR899919">
    <property type="protein sequence ID" value="CAD7243295.1"/>
    <property type="molecule type" value="Genomic_DNA"/>
</dbReference>
<evidence type="ECO:0000256" key="2">
    <source>
        <dbReference type="ARBA" id="ARBA00022737"/>
    </source>
</evidence>
<dbReference type="PANTHER" id="PTHR45712">
    <property type="entry name" value="AGAP008170-PA"/>
    <property type="match status" value="1"/>
</dbReference>
<accession>A0A7R8X8V9</accession>
<proteinExistence type="predicted"/>
<dbReference type="Proteomes" id="UP000677054">
    <property type="component" value="Unassembled WGS sequence"/>
</dbReference>
<dbReference type="InterPro" id="IPR050333">
    <property type="entry name" value="SLRP"/>
</dbReference>
<dbReference type="Gene3D" id="3.80.10.10">
    <property type="entry name" value="Ribonuclease Inhibitor"/>
    <property type="match status" value="2"/>
</dbReference>
<dbReference type="PROSITE" id="PS51450">
    <property type="entry name" value="LRR"/>
    <property type="match status" value="1"/>
</dbReference>
<name>A0A7R8X8V9_9CRUS</name>
<dbReference type="InterPro" id="IPR032675">
    <property type="entry name" value="LRR_dom_sf"/>
</dbReference>
<sequence length="451" mass="51128">MKNSAQHILTEHLKLKPYKNQERQLQIEAMKAARLERCRQLKCRFVRNLHRRIVFSDEKLFTNEQGHNRQNDRGWAPGTRRIPLDNKEGRQSRRKTEQVKEDEEELLKGGHNMLREKYFYSASWVSPHDQSCLNPTMQSSASFLSIPFLLLSASSGLHGLDPCPHPEEILPCVCYNDEEGNYVILDCSAANSSSQISSAFNDASWPATNLTGFSLVDDNQVEELPEGVFNNVAFKTIYVDNSTMASLHPSALLSSQDQLDFVYIRLCPMKEFPWDTLPQLTSLTALYLKYNRLTAIPSIQSPSLDQMILSHNRISNLEAEWFAPSLTFLDLSDNPISTIPHGFFEGFQNLTLFACRKCELGPTLLSGTLEFYSENLQYVILIHNNISSIEPNAIAGLTPDTTIYLQANNITELTEEVFRPILEVLVFGSGYINLWGVLHGVPYRSVVFFAP</sequence>
<feature type="compositionally biased region" description="Basic and acidic residues" evidence="3">
    <location>
        <begin position="82"/>
        <end position="99"/>
    </location>
</feature>
<evidence type="ECO:0000313" key="5">
    <source>
        <dbReference type="Proteomes" id="UP000677054"/>
    </source>
</evidence>
<dbReference type="Pfam" id="PF13855">
    <property type="entry name" value="LRR_8"/>
    <property type="match status" value="1"/>
</dbReference>
<gene>
    <name evidence="4" type="ORF">DSTB1V02_LOCUS3220</name>
</gene>
<keyword evidence="5" id="KW-1185">Reference proteome</keyword>
<dbReference type="InterPro" id="IPR003591">
    <property type="entry name" value="Leu-rich_rpt_typical-subtyp"/>
</dbReference>
<reference evidence="4" key="1">
    <citation type="submission" date="2020-11" db="EMBL/GenBank/DDBJ databases">
        <authorList>
            <person name="Tran Van P."/>
        </authorList>
    </citation>
    <scope>NUCLEOTIDE SEQUENCE</scope>
</reference>
<feature type="region of interest" description="Disordered" evidence="3">
    <location>
        <begin position="65"/>
        <end position="106"/>
    </location>
</feature>
<keyword evidence="2" id="KW-0677">Repeat</keyword>
<protein>
    <submittedName>
        <fullName evidence="4">Uncharacterized protein</fullName>
    </submittedName>
</protein>
<dbReference type="EMBL" id="CAJPEV010000402">
    <property type="protein sequence ID" value="CAG0884912.1"/>
    <property type="molecule type" value="Genomic_DNA"/>
</dbReference>
<evidence type="ECO:0000313" key="4">
    <source>
        <dbReference type="EMBL" id="CAD7243295.1"/>
    </source>
</evidence>
<dbReference type="SUPFAM" id="SSF52058">
    <property type="entry name" value="L domain-like"/>
    <property type="match status" value="1"/>
</dbReference>
<dbReference type="SMART" id="SM00369">
    <property type="entry name" value="LRR_TYP"/>
    <property type="match status" value="5"/>
</dbReference>
<evidence type="ECO:0000256" key="1">
    <source>
        <dbReference type="ARBA" id="ARBA00022614"/>
    </source>
</evidence>
<dbReference type="AlphaFoldDB" id="A0A7R8X8V9"/>
<dbReference type="PANTHER" id="PTHR45712:SF22">
    <property type="entry name" value="INSULIN-LIKE GROWTH FACTOR-BINDING PROTEIN COMPLEX ACID LABILE SUBUNIT"/>
    <property type="match status" value="1"/>
</dbReference>
<dbReference type="OrthoDB" id="9229163at2759"/>
<keyword evidence="1" id="KW-0433">Leucine-rich repeat</keyword>
<evidence type="ECO:0000256" key="3">
    <source>
        <dbReference type="SAM" id="MobiDB-lite"/>
    </source>
</evidence>
<dbReference type="InterPro" id="IPR001611">
    <property type="entry name" value="Leu-rich_rpt"/>
</dbReference>
<organism evidence="4">
    <name type="scientific">Darwinula stevensoni</name>
    <dbReference type="NCBI Taxonomy" id="69355"/>
    <lineage>
        <taxon>Eukaryota</taxon>
        <taxon>Metazoa</taxon>
        <taxon>Ecdysozoa</taxon>
        <taxon>Arthropoda</taxon>
        <taxon>Crustacea</taxon>
        <taxon>Oligostraca</taxon>
        <taxon>Ostracoda</taxon>
        <taxon>Podocopa</taxon>
        <taxon>Podocopida</taxon>
        <taxon>Darwinulocopina</taxon>
        <taxon>Darwinuloidea</taxon>
        <taxon>Darwinulidae</taxon>
        <taxon>Darwinula</taxon>
    </lineage>
</organism>